<dbReference type="InterPro" id="IPR004152">
    <property type="entry name" value="GAT_dom"/>
</dbReference>
<feature type="region of interest" description="Disordered" evidence="6">
    <location>
        <begin position="346"/>
        <end position="389"/>
    </location>
</feature>
<dbReference type="InterPro" id="IPR038425">
    <property type="entry name" value="GAT_sf"/>
</dbReference>
<dbReference type="InterPro" id="IPR044836">
    <property type="entry name" value="TOL_plant"/>
</dbReference>
<evidence type="ECO:0000313" key="10">
    <source>
        <dbReference type="Proteomes" id="UP001604336"/>
    </source>
</evidence>
<feature type="region of interest" description="Disordered" evidence="6">
    <location>
        <begin position="295"/>
        <end position="331"/>
    </location>
</feature>
<dbReference type="SUPFAM" id="SSF89009">
    <property type="entry name" value="GAT-like domain"/>
    <property type="match status" value="1"/>
</dbReference>
<feature type="domain" description="VHS" evidence="7">
    <location>
        <begin position="21"/>
        <end position="150"/>
    </location>
</feature>
<dbReference type="GO" id="GO:0015031">
    <property type="term" value="P:protein transport"/>
    <property type="evidence" value="ECO:0007669"/>
    <property type="project" value="UniProtKB-KW"/>
</dbReference>
<name>A0ABD1QSW6_9LAMI</name>
<comment type="subcellular location">
    <subcellularLocation>
        <location evidence="1">Membrane</location>
        <topology evidence="1">Peripheral membrane protein</topology>
    </subcellularLocation>
</comment>
<evidence type="ECO:0000313" key="9">
    <source>
        <dbReference type="EMBL" id="KAL2479312.1"/>
    </source>
</evidence>
<dbReference type="Gene3D" id="1.25.40.90">
    <property type="match status" value="1"/>
</dbReference>
<dbReference type="FunFam" id="1.25.40.90:FF:000028">
    <property type="entry name" value="TOM1-like protein 2"/>
    <property type="match status" value="1"/>
</dbReference>
<dbReference type="InterPro" id="IPR002014">
    <property type="entry name" value="VHS_dom"/>
</dbReference>
<dbReference type="InterPro" id="IPR008942">
    <property type="entry name" value="ENTH_VHS"/>
</dbReference>
<feature type="domain" description="GAT" evidence="8">
    <location>
        <begin position="193"/>
        <end position="281"/>
    </location>
</feature>
<dbReference type="CDD" id="cd03561">
    <property type="entry name" value="VHS"/>
    <property type="match status" value="1"/>
</dbReference>
<feature type="compositionally biased region" description="Low complexity" evidence="6">
    <location>
        <begin position="472"/>
        <end position="501"/>
    </location>
</feature>
<feature type="compositionally biased region" description="Low complexity" evidence="6">
    <location>
        <begin position="554"/>
        <end position="568"/>
    </location>
</feature>
<dbReference type="Pfam" id="PF03127">
    <property type="entry name" value="GAT"/>
    <property type="match status" value="1"/>
</dbReference>
<comment type="caution">
    <text evidence="9">The sequence shown here is derived from an EMBL/GenBank/DDBJ whole genome shotgun (WGS) entry which is preliminary data.</text>
</comment>
<feature type="region of interest" description="Disordered" evidence="6">
    <location>
        <begin position="422"/>
        <end position="534"/>
    </location>
</feature>
<feature type="compositionally biased region" description="Polar residues" evidence="6">
    <location>
        <begin position="447"/>
        <end position="458"/>
    </location>
</feature>
<feature type="compositionally biased region" description="Polar residues" evidence="6">
    <location>
        <begin position="352"/>
        <end position="375"/>
    </location>
</feature>
<protein>
    <submittedName>
        <fullName evidence="9">ENTH/VHS/GAT family protein</fullName>
    </submittedName>
</protein>
<feature type="region of interest" description="Disordered" evidence="6">
    <location>
        <begin position="158"/>
        <end position="182"/>
    </location>
</feature>
<dbReference type="GO" id="GO:0016020">
    <property type="term" value="C:membrane"/>
    <property type="evidence" value="ECO:0007669"/>
    <property type="project" value="UniProtKB-SubCell"/>
</dbReference>
<keyword evidence="10" id="KW-1185">Reference proteome</keyword>
<evidence type="ECO:0000256" key="1">
    <source>
        <dbReference type="ARBA" id="ARBA00004170"/>
    </source>
</evidence>
<dbReference type="SUPFAM" id="SSF48464">
    <property type="entry name" value="ENTH/VHS domain"/>
    <property type="match status" value="1"/>
</dbReference>
<dbReference type="CDD" id="cd14231">
    <property type="entry name" value="GAT_GGA-like_plant"/>
    <property type="match status" value="1"/>
</dbReference>
<feature type="region of interest" description="Disordered" evidence="6">
    <location>
        <begin position="626"/>
        <end position="654"/>
    </location>
</feature>
<dbReference type="PROSITE" id="PS50179">
    <property type="entry name" value="VHS"/>
    <property type="match status" value="1"/>
</dbReference>
<feature type="compositionally biased region" description="Polar residues" evidence="6">
    <location>
        <begin position="309"/>
        <end position="320"/>
    </location>
</feature>
<dbReference type="Gene3D" id="1.20.58.160">
    <property type="match status" value="1"/>
</dbReference>
<evidence type="ECO:0000256" key="4">
    <source>
        <dbReference type="ARBA" id="ARBA00022927"/>
    </source>
</evidence>
<feature type="compositionally biased region" description="Polar residues" evidence="6">
    <location>
        <begin position="588"/>
        <end position="605"/>
    </location>
</feature>
<accession>A0ABD1QSW6</accession>
<dbReference type="Proteomes" id="UP001604336">
    <property type="component" value="Unassembled WGS sequence"/>
</dbReference>
<gene>
    <name evidence="9" type="ORF">Adt_32278</name>
</gene>
<keyword evidence="5" id="KW-0472">Membrane</keyword>
<feature type="compositionally biased region" description="Polar residues" evidence="6">
    <location>
        <begin position="422"/>
        <end position="431"/>
    </location>
</feature>
<evidence type="ECO:0000256" key="3">
    <source>
        <dbReference type="ARBA" id="ARBA00022448"/>
    </source>
</evidence>
<dbReference type="PROSITE" id="PS50909">
    <property type="entry name" value="GAT"/>
    <property type="match status" value="1"/>
</dbReference>
<sequence length="654" mass="71367">MISSIASISSSSSASVRVEKATSEFLIGPDWTMNIDICDTINSNQTLAKDVVKAVKKRLQHKNPKVQLLALTLLETMVKNCGDYVHFQIAERSILQEMVKIVRKKTDMHVRDKILVLIDSWREAFGGSGGRYPQYYIAYEDLRRSGVQFPQRSPDTAPIFTPPVTHPIPRHPQPGYGMPSSSTTRLDEAMAADMETLSLSSLNAMRDVLDLLADMLQAVDPSDRLAVKDEVIVDLVERCRANQRKLMQMLTTTGDEQLLGQGLELNDSLQNVLSKHDAIASGSPLPRRVTNVNTRSAEIHDSSLRPTEVTEQSSTPNSKPTAPVIPVTGGLIDGEEEEDDFAQLARRHSKTRNNASQSTSTVNSEGVTSVNTNHNAGPPEVPSTPVISNALVPTTPAPVQTSKELDFIDLLSNALVPISVSTDQTTQQTPDISRPFSLASEGIPFSSEGNRVNPTPAFNSYIAPWAQPQPQPGLQSQQPLPSQHEPPSGTPSQYAQVASQPQPQPQPQSPSRPQHQLEPRPQPQFPQYSSGYPPPPWAATPGYYSNPNPVSRPSYTYSTPTPTFSSMPLQESKSLQHVDSVPARESYMSINGDTQFNLSPQSTAPAGQRPFIPSYRLFEDLNVFGGTDGRFKATNNPSSSLSGNSSQSMVGGRK</sequence>
<evidence type="ECO:0000256" key="6">
    <source>
        <dbReference type="SAM" id="MobiDB-lite"/>
    </source>
</evidence>
<dbReference type="EMBL" id="JBFOLK010000010">
    <property type="protein sequence ID" value="KAL2479312.1"/>
    <property type="molecule type" value="Genomic_DNA"/>
</dbReference>
<reference evidence="10" key="1">
    <citation type="submission" date="2024-07" db="EMBL/GenBank/DDBJ databases">
        <title>Two chromosome-level genome assemblies of Korean endemic species Abeliophyllum distichum and Forsythia ovata (Oleaceae).</title>
        <authorList>
            <person name="Jang H."/>
        </authorList>
    </citation>
    <scope>NUCLEOTIDE SEQUENCE [LARGE SCALE GENOMIC DNA]</scope>
</reference>
<evidence type="ECO:0000256" key="5">
    <source>
        <dbReference type="ARBA" id="ARBA00023136"/>
    </source>
</evidence>
<evidence type="ECO:0000259" key="8">
    <source>
        <dbReference type="PROSITE" id="PS50909"/>
    </source>
</evidence>
<dbReference type="SMART" id="SM00288">
    <property type="entry name" value="VHS"/>
    <property type="match status" value="1"/>
</dbReference>
<dbReference type="AlphaFoldDB" id="A0ABD1QSW6"/>
<feature type="region of interest" description="Disordered" evidence="6">
    <location>
        <begin position="554"/>
        <end position="609"/>
    </location>
</feature>
<keyword evidence="4" id="KW-0653">Protein transport</keyword>
<dbReference type="PANTHER" id="PTHR45898">
    <property type="entry name" value="TOM1-LIKE PROTEIN"/>
    <property type="match status" value="1"/>
</dbReference>
<keyword evidence="3" id="KW-0813">Transport</keyword>
<dbReference type="GO" id="GO:0005737">
    <property type="term" value="C:cytoplasm"/>
    <property type="evidence" value="ECO:0007669"/>
    <property type="project" value="UniProtKB-ARBA"/>
</dbReference>
<evidence type="ECO:0000256" key="2">
    <source>
        <dbReference type="ARBA" id="ARBA00007708"/>
    </source>
</evidence>
<evidence type="ECO:0000259" key="7">
    <source>
        <dbReference type="PROSITE" id="PS50179"/>
    </source>
</evidence>
<feature type="compositionally biased region" description="Low complexity" evidence="6">
    <location>
        <begin position="635"/>
        <end position="648"/>
    </location>
</feature>
<feature type="compositionally biased region" description="Pro residues" evidence="6">
    <location>
        <begin position="160"/>
        <end position="172"/>
    </location>
</feature>
<comment type="similarity">
    <text evidence="2">Belongs to the TOM1 family.</text>
</comment>
<organism evidence="9 10">
    <name type="scientific">Abeliophyllum distichum</name>
    <dbReference type="NCBI Taxonomy" id="126358"/>
    <lineage>
        <taxon>Eukaryota</taxon>
        <taxon>Viridiplantae</taxon>
        <taxon>Streptophyta</taxon>
        <taxon>Embryophyta</taxon>
        <taxon>Tracheophyta</taxon>
        <taxon>Spermatophyta</taxon>
        <taxon>Magnoliopsida</taxon>
        <taxon>eudicotyledons</taxon>
        <taxon>Gunneridae</taxon>
        <taxon>Pentapetalae</taxon>
        <taxon>asterids</taxon>
        <taxon>lamiids</taxon>
        <taxon>Lamiales</taxon>
        <taxon>Oleaceae</taxon>
        <taxon>Forsythieae</taxon>
        <taxon>Abeliophyllum</taxon>
    </lineage>
</organism>
<dbReference type="Pfam" id="PF00790">
    <property type="entry name" value="VHS"/>
    <property type="match status" value="1"/>
</dbReference>
<proteinExistence type="inferred from homology"/>
<dbReference type="PANTHER" id="PTHR45898:SF2">
    <property type="entry name" value="TOM1-LIKE PROTEIN 6"/>
    <property type="match status" value="1"/>
</dbReference>